<dbReference type="AlphaFoldDB" id="A0A699TT58"/>
<protein>
    <submittedName>
        <fullName evidence="2">Uncharacterized protein</fullName>
    </submittedName>
</protein>
<feature type="compositionally biased region" description="Basic and acidic residues" evidence="1">
    <location>
        <begin position="20"/>
        <end position="30"/>
    </location>
</feature>
<evidence type="ECO:0000313" key="2">
    <source>
        <dbReference type="EMBL" id="GFD13267.1"/>
    </source>
</evidence>
<evidence type="ECO:0000256" key="1">
    <source>
        <dbReference type="SAM" id="MobiDB-lite"/>
    </source>
</evidence>
<feature type="region of interest" description="Disordered" evidence="1">
    <location>
        <begin position="1"/>
        <end position="87"/>
    </location>
</feature>
<proteinExistence type="predicted"/>
<accession>A0A699TT58</accession>
<comment type="caution">
    <text evidence="2">The sequence shown here is derived from an EMBL/GenBank/DDBJ whole genome shotgun (WGS) entry which is preliminary data.</text>
</comment>
<dbReference type="EMBL" id="BKCJ011271230">
    <property type="protein sequence ID" value="GFD13267.1"/>
    <property type="molecule type" value="Genomic_DNA"/>
</dbReference>
<gene>
    <name evidence="2" type="ORF">Tci_885236</name>
</gene>
<name>A0A699TT58_TANCI</name>
<feature type="non-terminal residue" evidence="2">
    <location>
        <position position="1"/>
    </location>
</feature>
<sequence length="87" mass="9862">FHDTPTASETVPNVFNVEPRTTKPTKDRSQSNRPSAPIIEDWVSDSEDEYKGEPMPTKKAPSFVQTYEHVKTPRTSVKPIKHPNQAE</sequence>
<reference evidence="2" key="1">
    <citation type="journal article" date="2019" name="Sci. Rep.">
        <title>Draft genome of Tanacetum cinerariifolium, the natural source of mosquito coil.</title>
        <authorList>
            <person name="Yamashiro T."/>
            <person name="Shiraishi A."/>
            <person name="Satake H."/>
            <person name="Nakayama K."/>
        </authorList>
    </citation>
    <scope>NUCLEOTIDE SEQUENCE</scope>
</reference>
<organism evidence="2">
    <name type="scientific">Tanacetum cinerariifolium</name>
    <name type="common">Dalmatian daisy</name>
    <name type="synonym">Chrysanthemum cinerariifolium</name>
    <dbReference type="NCBI Taxonomy" id="118510"/>
    <lineage>
        <taxon>Eukaryota</taxon>
        <taxon>Viridiplantae</taxon>
        <taxon>Streptophyta</taxon>
        <taxon>Embryophyta</taxon>
        <taxon>Tracheophyta</taxon>
        <taxon>Spermatophyta</taxon>
        <taxon>Magnoliopsida</taxon>
        <taxon>eudicotyledons</taxon>
        <taxon>Gunneridae</taxon>
        <taxon>Pentapetalae</taxon>
        <taxon>asterids</taxon>
        <taxon>campanulids</taxon>
        <taxon>Asterales</taxon>
        <taxon>Asteraceae</taxon>
        <taxon>Asteroideae</taxon>
        <taxon>Anthemideae</taxon>
        <taxon>Anthemidinae</taxon>
        <taxon>Tanacetum</taxon>
    </lineage>
</organism>
<feature type="compositionally biased region" description="Polar residues" evidence="1">
    <location>
        <begin position="1"/>
        <end position="13"/>
    </location>
</feature>